<dbReference type="EMBL" id="MN876843">
    <property type="protein sequence ID" value="QJF12368.1"/>
    <property type="molecule type" value="Genomic_DNA"/>
</dbReference>
<dbReference type="Proteomes" id="UP000501823">
    <property type="component" value="Segment"/>
</dbReference>
<organism evidence="1 2">
    <name type="scientific">Metallosphaera rod-shaped virus 1</name>
    <dbReference type="NCBI Taxonomy" id="2730618"/>
    <lineage>
        <taxon>Viruses</taxon>
        <taxon>Adnaviria</taxon>
        <taxon>Zilligvirae</taxon>
        <taxon>Taleaviricota</taxon>
        <taxon>Tokiviricetes</taxon>
        <taxon>Ligamenvirales</taxon>
        <taxon>Rudiviridae</taxon>
        <taxon>Hoswirudivirus</taxon>
        <taxon>Hoswirudivirus metallosphaerae</taxon>
    </lineage>
</organism>
<protein>
    <submittedName>
        <fullName evidence="1">Putative minor structural protein</fullName>
    </submittedName>
</protein>
<proteinExistence type="predicted"/>
<reference evidence="1 2" key="1">
    <citation type="journal article" date="2020" name="ISME J.">
        <title>New virus isolates from Italian hydrothermal environments underscore the biogeographic pattern in archaeal virus communities.</title>
        <authorList>
            <person name="Baquero D.P."/>
            <person name="Contursi P."/>
            <person name="Piochi M."/>
            <person name="Bartolucci S."/>
            <person name="Liu Y."/>
            <person name="Cvirkaite-Krupovic V."/>
            <person name="Prangishvili D."/>
            <person name="Krupovic M."/>
        </authorList>
    </citation>
    <scope>NUCLEOTIDE SEQUENCE [LARGE SCALE GENOMIC DNA]</scope>
    <source>
        <strain evidence="1">201</strain>
    </source>
</reference>
<evidence type="ECO:0000313" key="1">
    <source>
        <dbReference type="EMBL" id="QJF12368.1"/>
    </source>
</evidence>
<accession>A0A6M3VWX7</accession>
<keyword evidence="2" id="KW-1185">Reference proteome</keyword>
<name>A0A6M3VWX7_9VIRU</name>
<evidence type="ECO:0000313" key="2">
    <source>
        <dbReference type="Proteomes" id="UP000501823"/>
    </source>
</evidence>
<sequence length="1115" mass="127321">MSFIISGLESLETFFSDELTALENFTNFLASDFVSFFQTVSTDLQNFISFLATAISDIPTFIQQNISYFVQVLQNVFANIASAVSGFTQYVANALQGFFQDVANLMQGFLNAIYNFFSNIANDLANFVNVAVSDFIQGFSPLAKYIAPAIPQIVSSVSPIIAPYLLARILPNAIDRLGEILPEIEIDLAPIGLGGKFNIKFGEIAKMVGEPIADLMKEISGEMMTDLKEFLKEPFISNFKITIREIFNSIGLGDLPFADPSYREITAWLGARSFSELKDHLKETLLLTGYPAWFTNAFLEPPADDYIPGNPLFKPVSIRDVITAVEYGLLSSSAVEQYAENNLVTKKTAKLMYQNQNLRLFQRVVEEGIRSFVIQPDKAYDLMLSGKDLTGKDLFTKYFEIFYQFATQRFAKQVLRSLLSRALSNFGRPYIDIKYLSKTVDEIYKQLNLPKEISLLFGQLITESQLIQYNELIFTFLRSKAEKGIFNKADVEKLLKEHNFNVSESLFILQHYVDSVVATEEIQLLEQKLQNFFISDKDAENELKNLKVDDRYAKLLIERYYNLTLTKEKANVYLSLLKKGYYNKHEAKTVFKALGYSTSVIDELLDLYSQEIEAELQIKTIQQKAQMFLLDEQEINTELKKLHVSDALIQEIVTEYLQIPLLKQQVDVYTSLIRKGYINAQEAKRIFSALGFKQTAIEQLIPLYTQEIEIEATISKYKALLQHFLIDEKVAEQELLKLHISNALIDELLTEYYQVPLNGKIFNIYFGLLEKGYMTAETIKRILGSKNINATALAEISNAYNFAIEIENAVKYYQSLLKNLLIDAKTAEQELRKLGVSDVLIKAIIAEYTPVLVNVKAVAQTIIEGAIYHVGKVPISVAHVVPELKKLNIPDNQINSLIAEIESQIALEIWKKYLPSLSDIKTALTYNYPIDKLLQLSLIPAELFNLHADLTRYELIAREVQSLKSYYSKLLIYGITNSQLEQILRQYGINDSILQVLQLQAQLEKILTAYQELYLTPSKVLSIAEYVSNPDQLIQKVFREYSVPADLQNVYLEYARNRRLRSYVSEIIYTISDLVERHKISLDQAVQYLQQFKKYGLTDEEIELIKLNWQLRGMT</sequence>
<gene>
    <name evidence="1" type="ORF">MRV1_gp22</name>
</gene>